<feature type="compositionally biased region" description="Polar residues" evidence="1">
    <location>
        <begin position="145"/>
        <end position="154"/>
    </location>
</feature>
<accession>A0A916Y1W7</accession>
<dbReference type="NCBIfam" id="NF009314">
    <property type="entry name" value="PRK12674.1-2"/>
    <property type="match status" value="1"/>
</dbReference>
<dbReference type="PANTHER" id="PTHR34703">
    <property type="entry name" value="ANTIPORTER SUBUNIT MNHG2-RELATED"/>
    <property type="match status" value="1"/>
</dbReference>
<keyword evidence="4" id="KW-1185">Reference proteome</keyword>
<dbReference type="PANTHER" id="PTHR34703:SF1">
    <property type="entry name" value="ANTIPORTER SUBUNIT MNHG2-RELATED"/>
    <property type="match status" value="1"/>
</dbReference>
<dbReference type="GO" id="GO:0015385">
    <property type="term" value="F:sodium:proton antiporter activity"/>
    <property type="evidence" value="ECO:0007669"/>
    <property type="project" value="TreeGrafter"/>
</dbReference>
<evidence type="ECO:0008006" key="5">
    <source>
        <dbReference type="Google" id="ProtNLM"/>
    </source>
</evidence>
<comment type="caution">
    <text evidence="3">The sequence shown here is derived from an EMBL/GenBank/DDBJ whole genome shotgun (WGS) entry which is preliminary data.</text>
</comment>
<proteinExistence type="predicted"/>
<reference evidence="3" key="1">
    <citation type="journal article" date="2014" name="Int. J. Syst. Evol. Microbiol.">
        <title>Complete genome sequence of Corynebacterium casei LMG S-19264T (=DSM 44701T), isolated from a smear-ripened cheese.</title>
        <authorList>
            <consortium name="US DOE Joint Genome Institute (JGI-PGF)"/>
            <person name="Walter F."/>
            <person name="Albersmeier A."/>
            <person name="Kalinowski J."/>
            <person name="Ruckert C."/>
        </authorList>
    </citation>
    <scope>NUCLEOTIDE SEQUENCE</scope>
    <source>
        <strain evidence="3">CGMCC 1.15493</strain>
    </source>
</reference>
<protein>
    <recommendedName>
        <fullName evidence="5">Na+/H+ antiporter subunit G</fullName>
    </recommendedName>
</protein>
<feature type="transmembrane region" description="Helical" evidence="2">
    <location>
        <begin position="6"/>
        <end position="29"/>
    </location>
</feature>
<keyword evidence="2" id="KW-0812">Transmembrane</keyword>
<dbReference type="RefSeq" id="WP_188852639.1">
    <property type="nucleotide sequence ID" value="NZ_BMJJ01000008.1"/>
</dbReference>
<reference evidence="3" key="2">
    <citation type="submission" date="2020-09" db="EMBL/GenBank/DDBJ databases">
        <authorList>
            <person name="Sun Q."/>
            <person name="Zhou Y."/>
        </authorList>
    </citation>
    <scope>NUCLEOTIDE SEQUENCE</scope>
    <source>
        <strain evidence="3">CGMCC 1.15493</strain>
    </source>
</reference>
<evidence type="ECO:0000313" key="4">
    <source>
        <dbReference type="Proteomes" id="UP000613160"/>
    </source>
</evidence>
<dbReference type="Proteomes" id="UP000613160">
    <property type="component" value="Unassembled WGS sequence"/>
</dbReference>
<name>A0A916Y1W7_9HYPH</name>
<dbReference type="AlphaFoldDB" id="A0A916Y1W7"/>
<dbReference type="EMBL" id="BMJJ01000008">
    <property type="protein sequence ID" value="GGD27146.1"/>
    <property type="molecule type" value="Genomic_DNA"/>
</dbReference>
<evidence type="ECO:0000256" key="1">
    <source>
        <dbReference type="SAM" id="MobiDB-lite"/>
    </source>
</evidence>
<dbReference type="NCBIfam" id="TIGR01300">
    <property type="entry name" value="CPA3_mnhG_phaG"/>
    <property type="match status" value="1"/>
</dbReference>
<evidence type="ECO:0000256" key="2">
    <source>
        <dbReference type="SAM" id="Phobius"/>
    </source>
</evidence>
<sequence length="154" mass="15900">MIGDLLTILAGVLVLAGAAFAAIAGVGILRLPDLFTRMHAASKAGSVGVGLMLLALALVANETAEALRAIAAILFFLLTTPISAHLLAKAAYAAGYPLWKGSVLDEMPLGARLRRPGSADDRDRGDQETLAISRPEATKQGLAKSASSSEPRLP</sequence>
<keyword evidence="2" id="KW-1133">Transmembrane helix</keyword>
<feature type="compositionally biased region" description="Basic and acidic residues" evidence="1">
    <location>
        <begin position="117"/>
        <end position="127"/>
    </location>
</feature>
<feature type="transmembrane region" description="Helical" evidence="2">
    <location>
        <begin position="41"/>
        <end position="60"/>
    </location>
</feature>
<dbReference type="InterPro" id="IPR005133">
    <property type="entry name" value="PhaG_MnhG_YufB"/>
</dbReference>
<keyword evidence="2" id="KW-0472">Membrane</keyword>
<gene>
    <name evidence="3" type="ORF">GCM10011335_32730</name>
</gene>
<dbReference type="Pfam" id="PF03334">
    <property type="entry name" value="PhaG_MnhG_YufB"/>
    <property type="match status" value="1"/>
</dbReference>
<organism evidence="3 4">
    <name type="scientific">Aureimonas glaciei</name>
    <dbReference type="NCBI Taxonomy" id="1776957"/>
    <lineage>
        <taxon>Bacteria</taxon>
        <taxon>Pseudomonadati</taxon>
        <taxon>Pseudomonadota</taxon>
        <taxon>Alphaproteobacteria</taxon>
        <taxon>Hyphomicrobiales</taxon>
        <taxon>Aurantimonadaceae</taxon>
        <taxon>Aureimonas</taxon>
    </lineage>
</organism>
<feature type="transmembrane region" description="Helical" evidence="2">
    <location>
        <begin position="66"/>
        <end position="88"/>
    </location>
</feature>
<feature type="region of interest" description="Disordered" evidence="1">
    <location>
        <begin position="114"/>
        <end position="154"/>
    </location>
</feature>
<evidence type="ECO:0000313" key="3">
    <source>
        <dbReference type="EMBL" id="GGD27146.1"/>
    </source>
</evidence>